<proteinExistence type="predicted"/>
<organism evidence="1 2">
    <name type="scientific">Rhizobium paranaense</name>
    <dbReference type="NCBI Taxonomy" id="1650438"/>
    <lineage>
        <taxon>Bacteria</taxon>
        <taxon>Pseudomonadati</taxon>
        <taxon>Pseudomonadota</taxon>
        <taxon>Alphaproteobacteria</taxon>
        <taxon>Hyphomicrobiales</taxon>
        <taxon>Rhizobiaceae</taxon>
        <taxon>Rhizobium/Agrobacterium group</taxon>
        <taxon>Rhizobium</taxon>
    </lineage>
</organism>
<dbReference type="AlphaFoldDB" id="A0A7W8XXZ7"/>
<evidence type="ECO:0000313" key="1">
    <source>
        <dbReference type="EMBL" id="MBB5577647.1"/>
    </source>
</evidence>
<reference evidence="1 2" key="1">
    <citation type="submission" date="2020-08" db="EMBL/GenBank/DDBJ databases">
        <title>Genomic Encyclopedia of Type Strains, Phase IV (KMG-V): Genome sequencing to study the core and pangenomes of soil and plant-associated prokaryotes.</title>
        <authorList>
            <person name="Whitman W."/>
        </authorList>
    </citation>
    <scope>NUCLEOTIDE SEQUENCE [LARGE SCALE GENOMIC DNA]</scope>
    <source>
        <strain evidence="1 2">SEMIA 4064</strain>
    </source>
</reference>
<gene>
    <name evidence="1" type="ORF">GGD50_006302</name>
</gene>
<protein>
    <submittedName>
        <fullName evidence="1">Uncharacterized protein</fullName>
    </submittedName>
</protein>
<dbReference type="EMBL" id="JACHBI010000023">
    <property type="protein sequence ID" value="MBB5577647.1"/>
    <property type="molecule type" value="Genomic_DNA"/>
</dbReference>
<sequence>MDASTMRPCLLKEASAHPGQPAIEILLPLRTHQAFQFLVRRAVYTTVPAPQKNLLEHGANRLPGRAQFASDPQRQLFPIGRLQASKAEMLQNLGTMPARSPAGEIILGHGVSFDTKLLGQPGNAVGGNEAWSCKKKACAAKNLS</sequence>
<evidence type="ECO:0000313" key="2">
    <source>
        <dbReference type="Proteomes" id="UP000549882"/>
    </source>
</evidence>
<accession>A0A7W8XXZ7</accession>
<keyword evidence="2" id="KW-1185">Reference proteome</keyword>
<comment type="caution">
    <text evidence="1">The sequence shown here is derived from an EMBL/GenBank/DDBJ whole genome shotgun (WGS) entry which is preliminary data.</text>
</comment>
<dbReference type="Proteomes" id="UP000549882">
    <property type="component" value="Unassembled WGS sequence"/>
</dbReference>
<name>A0A7W8XXZ7_9HYPH</name>